<feature type="transmembrane region" description="Helical" evidence="1">
    <location>
        <begin position="207"/>
        <end position="226"/>
    </location>
</feature>
<feature type="transmembrane region" description="Helical" evidence="1">
    <location>
        <begin position="76"/>
        <end position="95"/>
    </location>
</feature>
<reference evidence="2 3" key="1">
    <citation type="submission" date="2019-02" db="EMBL/GenBank/DDBJ databases">
        <title>Deep-cultivation of Planctomycetes and their phenomic and genomic characterization uncovers novel biology.</title>
        <authorList>
            <person name="Wiegand S."/>
            <person name="Jogler M."/>
            <person name="Boedeker C."/>
            <person name="Pinto D."/>
            <person name="Vollmers J."/>
            <person name="Rivas-Marin E."/>
            <person name="Kohn T."/>
            <person name="Peeters S.H."/>
            <person name="Heuer A."/>
            <person name="Rast P."/>
            <person name="Oberbeckmann S."/>
            <person name="Bunk B."/>
            <person name="Jeske O."/>
            <person name="Meyerdierks A."/>
            <person name="Storesund J.E."/>
            <person name="Kallscheuer N."/>
            <person name="Luecker S."/>
            <person name="Lage O.M."/>
            <person name="Pohl T."/>
            <person name="Merkel B.J."/>
            <person name="Hornburger P."/>
            <person name="Mueller R.-W."/>
            <person name="Bruemmer F."/>
            <person name="Labrenz M."/>
            <person name="Spormann A.M."/>
            <person name="Op den Camp H."/>
            <person name="Overmann J."/>
            <person name="Amann R."/>
            <person name="Jetten M.S.M."/>
            <person name="Mascher T."/>
            <person name="Medema M.H."/>
            <person name="Devos D.P."/>
            <person name="Kaster A.-K."/>
            <person name="Ovreas L."/>
            <person name="Rohde M."/>
            <person name="Galperin M.Y."/>
            <person name="Jogler C."/>
        </authorList>
    </citation>
    <scope>NUCLEOTIDE SEQUENCE [LARGE SCALE GENOMIC DNA]</scope>
    <source>
        <strain evidence="2 3">Poly30</strain>
    </source>
</reference>
<name>A0A518EQG1_9BACT</name>
<feature type="transmembrane region" description="Helical" evidence="1">
    <location>
        <begin position="127"/>
        <end position="145"/>
    </location>
</feature>
<feature type="transmembrane region" description="Helical" evidence="1">
    <location>
        <begin position="51"/>
        <end position="70"/>
    </location>
</feature>
<feature type="transmembrane region" description="Helical" evidence="1">
    <location>
        <begin position="102"/>
        <end position="121"/>
    </location>
</feature>
<feature type="transmembrane region" description="Helical" evidence="1">
    <location>
        <begin position="27"/>
        <end position="46"/>
    </location>
</feature>
<proteinExistence type="predicted"/>
<accession>A0A518EQG1</accession>
<dbReference type="OrthoDB" id="264250at2"/>
<evidence type="ECO:0000313" key="3">
    <source>
        <dbReference type="Proteomes" id="UP000320390"/>
    </source>
</evidence>
<sequence length="480" mass="53435">MISATLALADAYVREGFGTREFFNQTTVHPLGLAVLGVLGLATCLVHRRYLLLPLLALACVVPQGQRIVIAGLDFNFVRLLLLVGIARVVAFSEWTHIRPKALDRIVVAWTLIGAIGYVLQVGEFSAVIYRLGLGFDILGMYFMCRVAFRDWRDVDIAVTGFAVMACFSFFFFMVEKLTGRNPFSIMGGVPEFTGMREGKLRTQGPFVHAILAGCFWALLLPIVAAKVLSKRRSQRMLGLFGSLAILSIVLFCASSTPLIVLGCNGLGAIIYRYRRHMRLIRWTTGLGLLALHLYMKQPVWHLIARIDVVGGSTGWHRYKLIQSAIDNFHEWWLCGIPSTAHWGYFMFDVTNQYVLEGVRAGIVAVIAFVWVLVYAFKHVGETWPTVRRNDYLCLLSWAFGVSIFAHVNVFLAVSISHSAQSLLALLFVLAAIASMAPDPVAQPLGEWLRPRRMRLLRARVAAARASMERASSRDPLGTA</sequence>
<keyword evidence="1" id="KW-1133">Transmembrane helix</keyword>
<evidence type="ECO:0008006" key="4">
    <source>
        <dbReference type="Google" id="ProtNLM"/>
    </source>
</evidence>
<feature type="transmembrane region" description="Helical" evidence="1">
    <location>
        <begin position="238"/>
        <end position="260"/>
    </location>
</feature>
<organism evidence="2 3">
    <name type="scientific">Saltatorellus ferox</name>
    <dbReference type="NCBI Taxonomy" id="2528018"/>
    <lineage>
        <taxon>Bacteria</taxon>
        <taxon>Pseudomonadati</taxon>
        <taxon>Planctomycetota</taxon>
        <taxon>Planctomycetia</taxon>
        <taxon>Planctomycetia incertae sedis</taxon>
        <taxon>Saltatorellus</taxon>
    </lineage>
</organism>
<dbReference type="EMBL" id="CP036434">
    <property type="protein sequence ID" value="QDV06334.1"/>
    <property type="molecule type" value="Genomic_DNA"/>
</dbReference>
<keyword evidence="1" id="KW-0812">Transmembrane</keyword>
<dbReference type="RefSeq" id="WP_145196422.1">
    <property type="nucleotide sequence ID" value="NZ_CP036434.1"/>
</dbReference>
<protein>
    <recommendedName>
        <fullName evidence="4">O-Antigen ligase</fullName>
    </recommendedName>
</protein>
<evidence type="ECO:0000256" key="1">
    <source>
        <dbReference type="SAM" id="Phobius"/>
    </source>
</evidence>
<feature type="transmembrane region" description="Helical" evidence="1">
    <location>
        <begin position="157"/>
        <end position="175"/>
    </location>
</feature>
<feature type="transmembrane region" description="Helical" evidence="1">
    <location>
        <begin position="423"/>
        <end position="442"/>
    </location>
</feature>
<feature type="transmembrane region" description="Helical" evidence="1">
    <location>
        <begin position="395"/>
        <end position="416"/>
    </location>
</feature>
<dbReference type="Proteomes" id="UP000320390">
    <property type="component" value="Chromosome"/>
</dbReference>
<keyword evidence="3" id="KW-1185">Reference proteome</keyword>
<keyword evidence="1" id="KW-0472">Membrane</keyword>
<feature type="transmembrane region" description="Helical" evidence="1">
    <location>
        <begin position="354"/>
        <end position="375"/>
    </location>
</feature>
<evidence type="ECO:0000313" key="2">
    <source>
        <dbReference type="EMBL" id="QDV06334.1"/>
    </source>
</evidence>
<dbReference type="AlphaFoldDB" id="A0A518EQG1"/>
<gene>
    <name evidence="2" type="ORF">Poly30_18430</name>
</gene>